<protein>
    <submittedName>
        <fullName evidence="2">Uncharacterized protein</fullName>
    </submittedName>
</protein>
<comment type="caution">
    <text evidence="2">The sequence shown here is derived from an EMBL/GenBank/DDBJ whole genome shotgun (WGS) entry which is preliminary data.</text>
</comment>
<gene>
    <name evidence="2" type="ORF">G7Y89_g8149</name>
</gene>
<evidence type="ECO:0000313" key="3">
    <source>
        <dbReference type="Proteomes" id="UP000566819"/>
    </source>
</evidence>
<dbReference type="AlphaFoldDB" id="A0A8H4RI01"/>
<reference evidence="2 3" key="1">
    <citation type="submission" date="2020-03" db="EMBL/GenBank/DDBJ databases">
        <title>Draft Genome Sequence of Cudoniella acicularis.</title>
        <authorList>
            <person name="Buettner E."/>
            <person name="Kellner H."/>
        </authorList>
    </citation>
    <scope>NUCLEOTIDE SEQUENCE [LARGE SCALE GENOMIC DNA]</scope>
    <source>
        <strain evidence="2 3">DSM 108380</strain>
    </source>
</reference>
<keyword evidence="3" id="KW-1185">Reference proteome</keyword>
<sequence length="390" mass="43697">MPTTTGNQGFSPATSTGTQTTSPPSPYANARDLQSAVNQNPETVLRYIRALEKAHEQLLETSRNISQVSAGKRKFSTSDCLFGISLLRASSRLDFATSVSFHLSGYLFNPLSMLRRHILLTDAEKPISTIFRSIQRAKLIKFPSSSTELLSSIMASTKHPMDYFWNRSEMAANQKRINEARAARETSMKNFVAMQNTLQRTLNIITERRNEMKTRYRGVEKRYNNNRRALDQSLDRQNHVLRNLLHELNATFQELGNCGKGLESTISANEELARMAKLINKTEDVMAEKLGGMVTYGEVSKLCHALGGYIMETLGKEKAVTGILVPLPAIFFGPAVFLGQAKESDFRYRGANDAAELPIVAFERVAYSKSLSAWEHWKLQGIGNDSRVFD</sequence>
<feature type="compositionally biased region" description="Low complexity" evidence="1">
    <location>
        <begin position="11"/>
        <end position="22"/>
    </location>
</feature>
<feature type="compositionally biased region" description="Polar residues" evidence="1">
    <location>
        <begin position="1"/>
        <end position="10"/>
    </location>
</feature>
<proteinExistence type="predicted"/>
<organism evidence="2 3">
    <name type="scientific">Cudoniella acicularis</name>
    <dbReference type="NCBI Taxonomy" id="354080"/>
    <lineage>
        <taxon>Eukaryota</taxon>
        <taxon>Fungi</taxon>
        <taxon>Dikarya</taxon>
        <taxon>Ascomycota</taxon>
        <taxon>Pezizomycotina</taxon>
        <taxon>Leotiomycetes</taxon>
        <taxon>Helotiales</taxon>
        <taxon>Tricladiaceae</taxon>
        <taxon>Cudoniella</taxon>
    </lineage>
</organism>
<feature type="region of interest" description="Disordered" evidence="1">
    <location>
        <begin position="1"/>
        <end position="30"/>
    </location>
</feature>
<evidence type="ECO:0000256" key="1">
    <source>
        <dbReference type="SAM" id="MobiDB-lite"/>
    </source>
</evidence>
<dbReference type="EMBL" id="JAAMPI010000602">
    <property type="protein sequence ID" value="KAF4629993.1"/>
    <property type="molecule type" value="Genomic_DNA"/>
</dbReference>
<dbReference type="Proteomes" id="UP000566819">
    <property type="component" value="Unassembled WGS sequence"/>
</dbReference>
<evidence type="ECO:0000313" key="2">
    <source>
        <dbReference type="EMBL" id="KAF4629993.1"/>
    </source>
</evidence>
<accession>A0A8H4RI01</accession>
<name>A0A8H4RI01_9HELO</name>